<keyword evidence="3" id="KW-1185">Reference proteome</keyword>
<feature type="transmembrane region" description="Helical" evidence="1">
    <location>
        <begin position="179"/>
        <end position="202"/>
    </location>
</feature>
<keyword evidence="1" id="KW-0812">Transmembrane</keyword>
<evidence type="ECO:0008006" key="4">
    <source>
        <dbReference type="Google" id="ProtNLM"/>
    </source>
</evidence>
<keyword evidence="1" id="KW-0472">Membrane</keyword>
<comment type="caution">
    <text evidence="2">The sequence shown here is derived from an EMBL/GenBank/DDBJ whole genome shotgun (WGS) entry which is preliminary data.</text>
</comment>
<keyword evidence="1" id="KW-1133">Transmembrane helix</keyword>
<protein>
    <recommendedName>
        <fullName evidence="4">Lipopolysaccharide biosynthesis protein</fullName>
    </recommendedName>
</protein>
<reference evidence="2 3" key="1">
    <citation type="submission" date="2020-02" db="EMBL/GenBank/DDBJ databases">
        <title>Acidophilic actinobacteria isolated from forest soil.</title>
        <authorList>
            <person name="Golinska P."/>
        </authorList>
    </citation>
    <scope>NUCLEOTIDE SEQUENCE [LARGE SCALE GENOMIC DNA]</scope>
    <source>
        <strain evidence="2 3">NL8</strain>
    </source>
</reference>
<evidence type="ECO:0000313" key="2">
    <source>
        <dbReference type="EMBL" id="MBS2550170.1"/>
    </source>
</evidence>
<name>A0ABS5KW21_9ACTN</name>
<evidence type="ECO:0000256" key="1">
    <source>
        <dbReference type="SAM" id="Phobius"/>
    </source>
</evidence>
<gene>
    <name evidence="2" type="ORF">KGQ19_25205</name>
</gene>
<accession>A0ABS5KW21</accession>
<evidence type="ECO:0000313" key="3">
    <source>
        <dbReference type="Proteomes" id="UP000730482"/>
    </source>
</evidence>
<dbReference type="Proteomes" id="UP000730482">
    <property type="component" value="Unassembled WGS sequence"/>
</dbReference>
<sequence length="262" mass="27997">MDLGTMLRVMLRRWYVAAPALIVAIALPGAAWTMIAPKYLTTSTISLLNSSAASSANQRTGNPFLAFDSSLTPMADFLARRLSSDQSAADLAARGVVDPAAAELAPNASGPFLTLTVTGKNQATVLSELQTFDQYAIEQLALIQTSTNAALPTSTLIRAVVVVPPQQPTASKKTKYEDVAGAGVVGLGILFLSVFGMEAMALRRARDRAAAQGPHRRLVISSSMDLDLELDPEDEDETEPWIDIEPLPLEHLVTTDHDPGTR</sequence>
<proteinExistence type="predicted"/>
<dbReference type="RefSeq" id="WP_212012440.1">
    <property type="nucleotide sequence ID" value="NZ_JAAFYZ010000093.1"/>
</dbReference>
<organism evidence="2 3">
    <name type="scientific">Catenulispora pinistramenti</name>
    <dbReference type="NCBI Taxonomy" id="2705254"/>
    <lineage>
        <taxon>Bacteria</taxon>
        <taxon>Bacillati</taxon>
        <taxon>Actinomycetota</taxon>
        <taxon>Actinomycetes</taxon>
        <taxon>Catenulisporales</taxon>
        <taxon>Catenulisporaceae</taxon>
        <taxon>Catenulispora</taxon>
    </lineage>
</organism>
<dbReference type="EMBL" id="JAAFYZ010000093">
    <property type="protein sequence ID" value="MBS2550170.1"/>
    <property type="molecule type" value="Genomic_DNA"/>
</dbReference>